<protein>
    <submittedName>
        <fullName evidence="1">CLUMA_CG002905, isoform A</fullName>
    </submittedName>
</protein>
<proteinExistence type="predicted"/>
<keyword evidence="2" id="KW-1185">Reference proteome</keyword>
<name>A0A1J1HM41_9DIPT</name>
<accession>A0A1J1HM41</accession>
<dbReference type="Proteomes" id="UP000183832">
    <property type="component" value="Unassembled WGS sequence"/>
</dbReference>
<dbReference type="AlphaFoldDB" id="A0A1J1HM41"/>
<evidence type="ECO:0000313" key="1">
    <source>
        <dbReference type="EMBL" id="CRK89144.1"/>
    </source>
</evidence>
<evidence type="ECO:0000313" key="2">
    <source>
        <dbReference type="Proteomes" id="UP000183832"/>
    </source>
</evidence>
<organism evidence="1 2">
    <name type="scientific">Clunio marinus</name>
    <dbReference type="NCBI Taxonomy" id="568069"/>
    <lineage>
        <taxon>Eukaryota</taxon>
        <taxon>Metazoa</taxon>
        <taxon>Ecdysozoa</taxon>
        <taxon>Arthropoda</taxon>
        <taxon>Hexapoda</taxon>
        <taxon>Insecta</taxon>
        <taxon>Pterygota</taxon>
        <taxon>Neoptera</taxon>
        <taxon>Endopterygota</taxon>
        <taxon>Diptera</taxon>
        <taxon>Nematocera</taxon>
        <taxon>Chironomoidea</taxon>
        <taxon>Chironomidae</taxon>
        <taxon>Clunio</taxon>
    </lineage>
</organism>
<gene>
    <name evidence="1" type="ORF">CLUMA_CG002905</name>
</gene>
<dbReference type="EMBL" id="CVRI01000011">
    <property type="protein sequence ID" value="CRK89144.1"/>
    <property type="molecule type" value="Genomic_DNA"/>
</dbReference>
<reference evidence="1 2" key="1">
    <citation type="submission" date="2015-04" db="EMBL/GenBank/DDBJ databases">
        <authorList>
            <person name="Syromyatnikov M.Y."/>
            <person name="Popov V.N."/>
        </authorList>
    </citation>
    <scope>NUCLEOTIDE SEQUENCE [LARGE SCALE GENOMIC DNA]</scope>
</reference>
<sequence length="103" mass="12043">MFTVQFMKCFLLVKHFQAEKSRHGNDKIKLRSEAKETLKASLQIHVQIFIVRYFENAGNSVVDIRFELKAFQCSIQLNLHLLSVLAFLAHEFNSERIAKRTMT</sequence>